<proteinExistence type="predicted"/>
<dbReference type="InterPro" id="IPR003594">
    <property type="entry name" value="HATPase_dom"/>
</dbReference>
<keyword evidence="4" id="KW-1133">Transmembrane helix</keyword>
<evidence type="ECO:0000256" key="2">
    <source>
        <dbReference type="ARBA" id="ARBA00012438"/>
    </source>
</evidence>
<dbReference type="InterPro" id="IPR005467">
    <property type="entry name" value="His_kinase_dom"/>
</dbReference>
<dbReference type="CDD" id="cd00075">
    <property type="entry name" value="HATPase"/>
    <property type="match status" value="1"/>
</dbReference>
<keyword evidence="6" id="KW-0808">Transferase</keyword>
<accession>F5YD30</accession>
<dbReference type="InterPro" id="IPR036097">
    <property type="entry name" value="HisK_dim/P_sf"/>
</dbReference>
<dbReference type="EMBL" id="CP001841">
    <property type="protein sequence ID" value="AEF82294.1"/>
    <property type="molecule type" value="Genomic_DNA"/>
</dbReference>
<dbReference type="InterPro" id="IPR003661">
    <property type="entry name" value="HisK_dim/P_dom"/>
</dbReference>
<dbReference type="STRING" id="545695.TREAZ_2784"/>
<dbReference type="Pfam" id="PF02518">
    <property type="entry name" value="HATPase_c"/>
    <property type="match status" value="1"/>
</dbReference>
<sequence length="420" mass="46843">MVFTIFNFRDRARLIRDNDNERLLNMLFTSLRDYDDFGSAIESNPILKERIAGFAVYGSDLLPLYQWGKTPAVFDEGSLDKKIPGNRNGRYTIIDPKSHSIKFILHTEREPPMSPSIQKPWEKKPGDNQAGQRFAMGQGGPWFFNFLFSGKYYYIDITHPAYWRTRSSTAILGSLFIAAFLVLIIYMRHLYIRNREYRDRIESQKNLVVLGTAASTLAHEIKNPLSSIRLQTGILEKLCPGNGKEEVAIINEEVDRLSALTYRVNDYLREAKGNPVPLNIAELVAETGRRLCGKDLASPASDKTAMILADPERLRSVFENLIRNALESGGPRDMVETLVVHVGNTVTVTVSDRGIGIAGEDLGRIFDPFFTRKSTGTGIGLSISKRFTEAAGGSIALENREGGGAEAKAVFPAFVESLNE</sequence>
<dbReference type="Gene3D" id="3.30.565.10">
    <property type="entry name" value="Histidine kinase-like ATPase, C-terminal domain"/>
    <property type="match status" value="1"/>
</dbReference>
<feature type="domain" description="Histidine kinase" evidence="5">
    <location>
        <begin position="216"/>
        <end position="415"/>
    </location>
</feature>
<dbReference type="PRINTS" id="PR00344">
    <property type="entry name" value="BCTRLSENSOR"/>
</dbReference>
<dbReference type="CDD" id="cd00082">
    <property type="entry name" value="HisKA"/>
    <property type="match status" value="1"/>
</dbReference>
<evidence type="ECO:0000313" key="6">
    <source>
        <dbReference type="EMBL" id="AEF82294.1"/>
    </source>
</evidence>
<dbReference type="KEGG" id="taz:TREAZ_2784"/>
<dbReference type="InParanoid" id="F5YD30"/>
<keyword evidence="3" id="KW-0597">Phosphoprotein</keyword>
<dbReference type="AlphaFoldDB" id="F5YD30"/>
<organism evidence="6 7">
    <name type="scientific">Leadbettera azotonutricia (strain ATCC BAA-888 / DSM 13862 / ZAS-9)</name>
    <name type="common">Treponema azotonutricium</name>
    <dbReference type="NCBI Taxonomy" id="545695"/>
    <lineage>
        <taxon>Bacteria</taxon>
        <taxon>Pseudomonadati</taxon>
        <taxon>Spirochaetota</taxon>
        <taxon>Spirochaetia</taxon>
        <taxon>Spirochaetales</taxon>
        <taxon>Breznakiellaceae</taxon>
        <taxon>Leadbettera</taxon>
    </lineage>
</organism>
<protein>
    <recommendedName>
        <fullName evidence="2">histidine kinase</fullName>
        <ecNumber evidence="2">2.7.13.3</ecNumber>
    </recommendedName>
</protein>
<dbReference type="EC" id="2.7.13.3" evidence="2"/>
<evidence type="ECO:0000259" key="5">
    <source>
        <dbReference type="PROSITE" id="PS50109"/>
    </source>
</evidence>
<dbReference type="PANTHER" id="PTHR43547">
    <property type="entry name" value="TWO-COMPONENT HISTIDINE KINASE"/>
    <property type="match status" value="1"/>
</dbReference>
<dbReference type="HOGENOM" id="CLU_609616_0_0_12"/>
<dbReference type="SMART" id="SM00388">
    <property type="entry name" value="HisKA"/>
    <property type="match status" value="1"/>
</dbReference>
<gene>
    <name evidence="6" type="ordered locus">TREAZ_2784</name>
</gene>
<reference evidence="7" key="1">
    <citation type="submission" date="2009-12" db="EMBL/GenBank/DDBJ databases">
        <title>Complete sequence of Treponema azotonutricium strain ZAS-9.</title>
        <authorList>
            <person name="Tetu S.G."/>
            <person name="Matson E."/>
            <person name="Ren Q."/>
            <person name="Seshadri R."/>
            <person name="Elbourne L."/>
            <person name="Hassan K.A."/>
            <person name="Durkin A."/>
            <person name="Radune D."/>
            <person name="Mohamoud Y."/>
            <person name="Shay R."/>
            <person name="Jin S."/>
            <person name="Zhang X."/>
            <person name="Lucey K."/>
            <person name="Ballor N.R."/>
            <person name="Ottesen E."/>
            <person name="Rosenthal R."/>
            <person name="Allen A."/>
            <person name="Leadbetter J.R."/>
            <person name="Paulsen I.T."/>
        </authorList>
    </citation>
    <scope>NUCLEOTIDE SEQUENCE [LARGE SCALE GENOMIC DNA]</scope>
    <source>
        <strain evidence="7">ATCC BAA-888 / DSM 13862 / ZAS-9</strain>
    </source>
</reference>
<dbReference type="Proteomes" id="UP000009222">
    <property type="component" value="Chromosome"/>
</dbReference>
<dbReference type="PANTHER" id="PTHR43547:SF2">
    <property type="entry name" value="HYBRID SIGNAL TRANSDUCTION HISTIDINE KINASE C"/>
    <property type="match status" value="1"/>
</dbReference>
<dbReference type="eggNOG" id="COG4191">
    <property type="taxonomic scope" value="Bacteria"/>
</dbReference>
<feature type="transmembrane region" description="Helical" evidence="4">
    <location>
        <begin position="170"/>
        <end position="191"/>
    </location>
</feature>
<keyword evidence="4" id="KW-0472">Membrane</keyword>
<dbReference type="GO" id="GO:0000155">
    <property type="term" value="F:phosphorelay sensor kinase activity"/>
    <property type="evidence" value="ECO:0007669"/>
    <property type="project" value="InterPro"/>
</dbReference>
<dbReference type="SMART" id="SM00387">
    <property type="entry name" value="HATPase_c"/>
    <property type="match status" value="1"/>
</dbReference>
<dbReference type="SUPFAM" id="SSF55874">
    <property type="entry name" value="ATPase domain of HSP90 chaperone/DNA topoisomerase II/histidine kinase"/>
    <property type="match status" value="1"/>
</dbReference>
<evidence type="ECO:0000256" key="4">
    <source>
        <dbReference type="SAM" id="Phobius"/>
    </source>
</evidence>
<keyword evidence="6" id="KW-0418">Kinase</keyword>
<evidence type="ECO:0000256" key="1">
    <source>
        <dbReference type="ARBA" id="ARBA00000085"/>
    </source>
</evidence>
<evidence type="ECO:0000313" key="7">
    <source>
        <dbReference type="Proteomes" id="UP000009222"/>
    </source>
</evidence>
<reference evidence="6 7" key="2">
    <citation type="journal article" date="2011" name="ISME J.">
        <title>RNA-seq reveals cooperative metabolic interactions between two termite-gut spirochete species in co-culture.</title>
        <authorList>
            <person name="Rosenthal A.Z."/>
            <person name="Matson E.G."/>
            <person name="Eldar A."/>
            <person name="Leadbetter J.R."/>
        </authorList>
    </citation>
    <scope>NUCLEOTIDE SEQUENCE [LARGE SCALE GENOMIC DNA]</scope>
    <source>
        <strain evidence="7">ATCC BAA-888 / DSM 13862 / ZAS-9</strain>
    </source>
</reference>
<keyword evidence="4" id="KW-0812">Transmembrane</keyword>
<dbReference type="Pfam" id="PF00512">
    <property type="entry name" value="HisKA"/>
    <property type="match status" value="1"/>
</dbReference>
<evidence type="ECO:0000256" key="3">
    <source>
        <dbReference type="ARBA" id="ARBA00022553"/>
    </source>
</evidence>
<dbReference type="SUPFAM" id="SSF47384">
    <property type="entry name" value="Homodimeric domain of signal transducing histidine kinase"/>
    <property type="match status" value="1"/>
</dbReference>
<dbReference type="Gene3D" id="1.10.287.130">
    <property type="match status" value="1"/>
</dbReference>
<name>F5YD30_LEAAZ</name>
<keyword evidence="7" id="KW-1185">Reference proteome</keyword>
<comment type="catalytic activity">
    <reaction evidence="1">
        <text>ATP + protein L-histidine = ADP + protein N-phospho-L-histidine.</text>
        <dbReference type="EC" id="2.7.13.3"/>
    </reaction>
</comment>
<dbReference type="PROSITE" id="PS50109">
    <property type="entry name" value="HIS_KIN"/>
    <property type="match status" value="1"/>
</dbReference>
<dbReference type="InterPro" id="IPR036890">
    <property type="entry name" value="HATPase_C_sf"/>
</dbReference>
<dbReference type="InterPro" id="IPR004358">
    <property type="entry name" value="Sig_transdc_His_kin-like_C"/>
</dbReference>